<feature type="domain" description="HTH gntR-type" evidence="6">
    <location>
        <begin position="2"/>
        <end position="70"/>
    </location>
</feature>
<dbReference type="Gene3D" id="3.90.1150.10">
    <property type="entry name" value="Aspartate Aminotransferase, domain 1"/>
    <property type="match status" value="1"/>
</dbReference>
<gene>
    <name evidence="7" type="ORF">EV139_2677</name>
</gene>
<keyword evidence="2" id="KW-0663">Pyridoxal phosphate</keyword>
<dbReference type="InterPro" id="IPR015422">
    <property type="entry name" value="PyrdxlP-dep_Trfase_small"/>
</dbReference>
<dbReference type="RefSeq" id="WP_198677581.1">
    <property type="nucleotide sequence ID" value="NZ_QYAG01000003.1"/>
</dbReference>
<dbReference type="InterPro" id="IPR015424">
    <property type="entry name" value="PyrdxlP-dep_Trfase"/>
</dbReference>
<dbReference type="InterPro" id="IPR004839">
    <property type="entry name" value="Aminotransferase_I/II_large"/>
</dbReference>
<dbReference type="CDD" id="cd07377">
    <property type="entry name" value="WHTH_GntR"/>
    <property type="match status" value="1"/>
</dbReference>
<keyword evidence="5" id="KW-0804">Transcription</keyword>
<proteinExistence type="inferred from homology"/>
<dbReference type="InterPro" id="IPR036390">
    <property type="entry name" value="WH_DNA-bd_sf"/>
</dbReference>
<organism evidence="7 8">
    <name type="scientific">Leucobacter luti</name>
    <dbReference type="NCBI Taxonomy" id="340320"/>
    <lineage>
        <taxon>Bacteria</taxon>
        <taxon>Bacillati</taxon>
        <taxon>Actinomycetota</taxon>
        <taxon>Actinomycetes</taxon>
        <taxon>Micrococcales</taxon>
        <taxon>Microbacteriaceae</taxon>
        <taxon>Leucobacter</taxon>
    </lineage>
</organism>
<sequence length="461" mass="48608">MIQNNRSTEIAAVLAVRLDAMRPGSRLPGVRELALEFQASPATVSAALAELTALGRVRAEPGRGTFVLGAAADSDPDFAWQSQALSGARVDADRASRLGGHGAPDQLPLSWGYLAPELSPTAELARIGARAAKHPRSWAVPSPGGSPELRRVLAADYRVDPTEVLVVPGGQAGLVYAMRTLADPGDTLIMESPSYPGAILAAQSAGLKLAAVPADRDGILVDRLAEELARTRARVIYLQPSYANPTGVVLSAERRQRVIELAVAHGAFIIEDDWARHLNIDGASPAPLFATAADGHVVSVLTLSKPASPGLRIGAVVARGPAGERLRAARAADDLGVAPLTQEIALDLLTSSAWPRHLKRLRHELAARRDVLTAAIRTTLPDVHVANVPSGGIHLWARLPQGADTRAIARAAHEAGVLVGDGRHFYVDEPPAPHLRFSFGAASEAQITEGVRRLARVLAGR</sequence>
<dbReference type="Pfam" id="PF00155">
    <property type="entry name" value="Aminotran_1_2"/>
    <property type="match status" value="1"/>
</dbReference>
<dbReference type="SUPFAM" id="SSF53383">
    <property type="entry name" value="PLP-dependent transferases"/>
    <property type="match status" value="1"/>
</dbReference>
<dbReference type="GO" id="GO:0030170">
    <property type="term" value="F:pyridoxal phosphate binding"/>
    <property type="evidence" value="ECO:0007669"/>
    <property type="project" value="InterPro"/>
</dbReference>
<dbReference type="PANTHER" id="PTHR46577">
    <property type="entry name" value="HTH-TYPE TRANSCRIPTIONAL REGULATORY PROTEIN GABR"/>
    <property type="match status" value="1"/>
</dbReference>
<keyword evidence="3" id="KW-0805">Transcription regulation</keyword>
<dbReference type="SMART" id="SM00345">
    <property type="entry name" value="HTH_GNTR"/>
    <property type="match status" value="1"/>
</dbReference>
<dbReference type="PANTHER" id="PTHR46577:SF2">
    <property type="entry name" value="TRANSCRIPTIONAL REGULATORY PROTEIN"/>
    <property type="match status" value="1"/>
</dbReference>
<accession>A0A4Q7TJY3</accession>
<comment type="similarity">
    <text evidence="1">In the C-terminal section; belongs to the class-I pyridoxal-phosphate-dependent aminotransferase family.</text>
</comment>
<dbReference type="InterPro" id="IPR051446">
    <property type="entry name" value="HTH_trans_reg/aminotransferase"/>
</dbReference>
<dbReference type="GO" id="GO:0003677">
    <property type="term" value="F:DNA binding"/>
    <property type="evidence" value="ECO:0007669"/>
    <property type="project" value="UniProtKB-KW"/>
</dbReference>
<dbReference type="SUPFAM" id="SSF46785">
    <property type="entry name" value="Winged helix' DNA-binding domain"/>
    <property type="match status" value="1"/>
</dbReference>
<dbReference type="InterPro" id="IPR015421">
    <property type="entry name" value="PyrdxlP-dep_Trfase_major"/>
</dbReference>
<evidence type="ECO:0000256" key="2">
    <source>
        <dbReference type="ARBA" id="ARBA00022898"/>
    </source>
</evidence>
<keyword evidence="4 7" id="KW-0238">DNA-binding</keyword>
<dbReference type="Gene3D" id="1.10.10.10">
    <property type="entry name" value="Winged helix-like DNA-binding domain superfamily/Winged helix DNA-binding domain"/>
    <property type="match status" value="1"/>
</dbReference>
<evidence type="ECO:0000256" key="5">
    <source>
        <dbReference type="ARBA" id="ARBA00023163"/>
    </source>
</evidence>
<keyword evidence="8" id="KW-1185">Reference proteome</keyword>
<dbReference type="Proteomes" id="UP000291832">
    <property type="component" value="Unassembled WGS sequence"/>
</dbReference>
<name>A0A4Q7TJY3_9MICO</name>
<dbReference type="Gene3D" id="3.40.640.10">
    <property type="entry name" value="Type I PLP-dependent aspartate aminotransferase-like (Major domain)"/>
    <property type="match status" value="1"/>
</dbReference>
<comment type="caution">
    <text evidence="7">The sequence shown here is derived from an EMBL/GenBank/DDBJ whole genome shotgun (WGS) entry which is preliminary data.</text>
</comment>
<reference evidence="7 8" key="1">
    <citation type="journal article" date="2015" name="Stand. Genomic Sci.">
        <title>Genomic Encyclopedia of Bacterial and Archaeal Type Strains, Phase III: the genomes of soil and plant-associated and newly described type strains.</title>
        <authorList>
            <person name="Whitman W.B."/>
            <person name="Woyke T."/>
            <person name="Klenk H.P."/>
            <person name="Zhou Y."/>
            <person name="Lilburn T.G."/>
            <person name="Beck B.J."/>
            <person name="De Vos P."/>
            <person name="Vandamme P."/>
            <person name="Eisen J.A."/>
            <person name="Garrity G."/>
            <person name="Hugenholtz P."/>
            <person name="Kyrpides N.C."/>
        </authorList>
    </citation>
    <scope>NUCLEOTIDE SEQUENCE [LARGE SCALE GENOMIC DNA]</scope>
    <source>
        <strain evidence="7 8">RF6</strain>
    </source>
</reference>
<evidence type="ECO:0000259" key="6">
    <source>
        <dbReference type="PROSITE" id="PS50949"/>
    </source>
</evidence>
<dbReference type="AlphaFoldDB" id="A0A4Q7TJY3"/>
<protein>
    <submittedName>
        <fullName evidence="7">DNA-binding transcriptional MocR family regulator</fullName>
    </submittedName>
</protein>
<evidence type="ECO:0000313" key="7">
    <source>
        <dbReference type="EMBL" id="RZT60934.1"/>
    </source>
</evidence>
<dbReference type="InterPro" id="IPR000524">
    <property type="entry name" value="Tscrpt_reg_HTH_GntR"/>
</dbReference>
<dbReference type="PROSITE" id="PS50949">
    <property type="entry name" value="HTH_GNTR"/>
    <property type="match status" value="1"/>
</dbReference>
<dbReference type="CDD" id="cd00609">
    <property type="entry name" value="AAT_like"/>
    <property type="match status" value="1"/>
</dbReference>
<dbReference type="GO" id="GO:0003700">
    <property type="term" value="F:DNA-binding transcription factor activity"/>
    <property type="evidence" value="ECO:0007669"/>
    <property type="project" value="InterPro"/>
</dbReference>
<evidence type="ECO:0000256" key="4">
    <source>
        <dbReference type="ARBA" id="ARBA00023125"/>
    </source>
</evidence>
<dbReference type="EMBL" id="SHKI01000007">
    <property type="protein sequence ID" value="RZT60934.1"/>
    <property type="molecule type" value="Genomic_DNA"/>
</dbReference>
<evidence type="ECO:0000313" key="8">
    <source>
        <dbReference type="Proteomes" id="UP000291832"/>
    </source>
</evidence>
<dbReference type="Pfam" id="PF00392">
    <property type="entry name" value="GntR"/>
    <property type="match status" value="1"/>
</dbReference>
<evidence type="ECO:0000256" key="3">
    <source>
        <dbReference type="ARBA" id="ARBA00023015"/>
    </source>
</evidence>
<evidence type="ECO:0000256" key="1">
    <source>
        <dbReference type="ARBA" id="ARBA00005384"/>
    </source>
</evidence>
<dbReference type="InterPro" id="IPR036388">
    <property type="entry name" value="WH-like_DNA-bd_sf"/>
</dbReference>